<evidence type="ECO:0000313" key="2">
    <source>
        <dbReference type="EMBL" id="SFJ82777.1"/>
    </source>
</evidence>
<keyword evidence="3" id="KW-1185">Reference proteome</keyword>
<dbReference type="SUPFAM" id="SSF53474">
    <property type="entry name" value="alpha/beta-Hydrolases"/>
    <property type="match status" value="1"/>
</dbReference>
<evidence type="ECO:0000259" key="1">
    <source>
        <dbReference type="Pfam" id="PF12697"/>
    </source>
</evidence>
<reference evidence="2 3" key="1">
    <citation type="submission" date="2016-10" db="EMBL/GenBank/DDBJ databases">
        <authorList>
            <person name="de Groot N.N."/>
        </authorList>
    </citation>
    <scope>NUCLEOTIDE SEQUENCE [LARGE SCALE GENOMIC DNA]</scope>
    <source>
        <strain evidence="2 3">DSM 19073</strain>
    </source>
</reference>
<dbReference type="InterPro" id="IPR000073">
    <property type="entry name" value="AB_hydrolase_1"/>
</dbReference>
<gene>
    <name evidence="2" type="ORF">SAMN04488095_3765</name>
</gene>
<dbReference type="EMBL" id="FORA01000008">
    <property type="protein sequence ID" value="SFJ82777.1"/>
    <property type="molecule type" value="Genomic_DNA"/>
</dbReference>
<evidence type="ECO:0000313" key="3">
    <source>
        <dbReference type="Proteomes" id="UP000199110"/>
    </source>
</evidence>
<accession>A0A1I3UM07</accession>
<dbReference type="Gene3D" id="3.40.50.1820">
    <property type="entry name" value="alpha/beta hydrolase"/>
    <property type="match status" value="1"/>
</dbReference>
<protein>
    <submittedName>
        <fullName evidence="2">Pimeloyl-ACP methyl ester carboxylesterase</fullName>
    </submittedName>
</protein>
<proteinExistence type="predicted"/>
<name>A0A1I3UM07_9RHOB</name>
<dbReference type="STRING" id="390807.SAMN04488095_3765"/>
<dbReference type="InterPro" id="IPR029058">
    <property type="entry name" value="AB_hydrolase_fold"/>
</dbReference>
<sequence>MDTEPIQDAHWVLVPGTLCTGAVFDGMLDHLGVPRARRHVVRLRAPGVDDYADVLSKVPGDSVICGFSLGAIVAAHLADRLSAARLILFAVTPHPDDPARAGDRHAFARTVAASGGAAALAPGLSGLAGPDPEAARRIILDMAEVAAGDIAAQTELAMGRPGAARALSACGLPLWVLTGSDDRQTPPKVGREAAGYAPKGAFRLLDGLGHYALLEDPEACAAALLDLEGTAR</sequence>
<organism evidence="2 3">
    <name type="scientific">Jannaschia pohangensis</name>
    <dbReference type="NCBI Taxonomy" id="390807"/>
    <lineage>
        <taxon>Bacteria</taxon>
        <taxon>Pseudomonadati</taxon>
        <taxon>Pseudomonadota</taxon>
        <taxon>Alphaproteobacteria</taxon>
        <taxon>Rhodobacterales</taxon>
        <taxon>Roseobacteraceae</taxon>
        <taxon>Jannaschia</taxon>
    </lineage>
</organism>
<feature type="domain" description="AB hydrolase-1" evidence="1">
    <location>
        <begin position="12"/>
        <end position="223"/>
    </location>
</feature>
<dbReference type="Pfam" id="PF12697">
    <property type="entry name" value="Abhydrolase_6"/>
    <property type="match status" value="1"/>
</dbReference>
<dbReference type="Proteomes" id="UP000199110">
    <property type="component" value="Unassembled WGS sequence"/>
</dbReference>
<dbReference type="RefSeq" id="WP_175484960.1">
    <property type="nucleotide sequence ID" value="NZ_FORA01000008.1"/>
</dbReference>
<dbReference type="AlphaFoldDB" id="A0A1I3UM07"/>